<proteinExistence type="predicted"/>
<evidence type="ECO:0000313" key="1">
    <source>
        <dbReference type="EMBL" id="KAK2868862.1"/>
    </source>
</evidence>
<dbReference type="AlphaFoldDB" id="A0AA88T8F3"/>
<name>A0AA88T8F3_TACVA</name>
<protein>
    <submittedName>
        <fullName evidence="1">Uncharacterized protein</fullName>
    </submittedName>
</protein>
<keyword evidence="2" id="KW-1185">Reference proteome</keyword>
<organism evidence="1 2">
    <name type="scientific">Tachysurus vachellii</name>
    <name type="common">Darkbarbel catfish</name>
    <name type="synonym">Pelteobagrus vachellii</name>
    <dbReference type="NCBI Taxonomy" id="175792"/>
    <lineage>
        <taxon>Eukaryota</taxon>
        <taxon>Metazoa</taxon>
        <taxon>Chordata</taxon>
        <taxon>Craniata</taxon>
        <taxon>Vertebrata</taxon>
        <taxon>Euteleostomi</taxon>
        <taxon>Actinopterygii</taxon>
        <taxon>Neopterygii</taxon>
        <taxon>Teleostei</taxon>
        <taxon>Ostariophysi</taxon>
        <taxon>Siluriformes</taxon>
        <taxon>Bagridae</taxon>
        <taxon>Tachysurus</taxon>
    </lineage>
</organism>
<sequence length="79" mass="8685">MGLFATFSKKEEDAPVSTSVCIRALKSLMTACAGFIVIFLMQRKPTAHAQGRMPSMSKVRISDPVVVELRNVEEEDNAV</sequence>
<comment type="caution">
    <text evidence="1">The sequence shown here is derived from an EMBL/GenBank/DDBJ whole genome shotgun (WGS) entry which is preliminary data.</text>
</comment>
<accession>A0AA88T8F3</accession>
<gene>
    <name evidence="1" type="ORF">Q7C36_000733</name>
</gene>
<evidence type="ECO:0000313" key="2">
    <source>
        <dbReference type="Proteomes" id="UP001187315"/>
    </source>
</evidence>
<dbReference type="EMBL" id="JAVHJS010000001">
    <property type="protein sequence ID" value="KAK2868862.1"/>
    <property type="molecule type" value="Genomic_DNA"/>
</dbReference>
<dbReference type="Proteomes" id="UP001187315">
    <property type="component" value="Unassembled WGS sequence"/>
</dbReference>
<reference evidence="1" key="1">
    <citation type="submission" date="2023-08" db="EMBL/GenBank/DDBJ databases">
        <title>Pelteobagrus vachellii genome.</title>
        <authorList>
            <person name="Liu H."/>
        </authorList>
    </citation>
    <scope>NUCLEOTIDE SEQUENCE</scope>
    <source>
        <strain evidence="1">PRFRI_2022a</strain>
        <tissue evidence="1">Muscle</tissue>
    </source>
</reference>